<keyword evidence="4" id="KW-1003">Cell membrane</keyword>
<evidence type="ECO:0000256" key="8">
    <source>
        <dbReference type="ARBA" id="ARBA00023136"/>
    </source>
</evidence>
<evidence type="ECO:0000313" key="23">
    <source>
        <dbReference type="Proteomes" id="UP000048948"/>
    </source>
</evidence>
<dbReference type="Pfam" id="PF00324">
    <property type="entry name" value="AA_permease"/>
    <property type="match status" value="1"/>
</dbReference>
<dbReference type="Proteomes" id="UP000048948">
    <property type="component" value="Unassembled WGS sequence"/>
</dbReference>
<evidence type="ECO:0000313" key="16">
    <source>
        <dbReference type="EMBL" id="COW45210.1"/>
    </source>
</evidence>
<feature type="transmembrane region" description="Helical" evidence="10">
    <location>
        <begin position="407"/>
        <end position="431"/>
    </location>
</feature>
<reference evidence="18 25" key="3">
    <citation type="journal article" date="2017" name="N. Engl. J. Med.">
        <title>Transmission of Extensively Drug-Resistant Tuberculosis in South Africa.</title>
        <authorList>
            <person name="Shah N.S."/>
            <person name="Auld S.C."/>
            <person name="Brust J.C."/>
            <person name="Mathema B."/>
            <person name="Ismail N."/>
            <person name="Moodley P."/>
            <person name="Mlisana K."/>
            <person name="Allana S."/>
            <person name="Campbell A."/>
            <person name="Mthiyane T."/>
            <person name="Morris N."/>
            <person name="Mpangase P."/>
            <person name="van der Meulen H."/>
            <person name="Omar S.V."/>
            <person name="Brown T.S."/>
            <person name="Narechania A."/>
            <person name="Shaskina E."/>
            <person name="Kapwata T."/>
            <person name="Kreiswirth B."/>
            <person name="Gandhi N.R."/>
        </authorList>
    </citation>
    <scope>NUCLEOTIDE SEQUENCE [LARGE SCALE GENOMIC DNA]</scope>
    <source>
        <strain evidence="18 25">32301_S10</strain>
    </source>
</reference>
<evidence type="ECO:0000256" key="1">
    <source>
        <dbReference type="ARBA" id="ARBA00004651"/>
    </source>
</evidence>
<gene>
    <name evidence="14" type="primary">cycA</name>
    <name evidence="19" type="ORF">DKC2_1798</name>
    <name evidence="18" type="ORF">DSJ38_00155</name>
    <name evidence="12" type="ORF">ERS007657_00272</name>
    <name evidence="15" type="ORF">ERS007679_02467</name>
    <name evidence="16" type="ORF">ERS007720_02669</name>
    <name evidence="13" type="ORF">ERS027646_00021</name>
    <name evidence="14" type="ORF">ERS094118_02003</name>
    <name evidence="17" type="ORF">J8J21_03990</name>
</gene>
<dbReference type="Proteomes" id="UP000045842">
    <property type="component" value="Unassembled WGS sequence"/>
</dbReference>
<dbReference type="Proteomes" id="UP000256381">
    <property type="component" value="Unassembled WGS sequence"/>
</dbReference>
<feature type="transmembrane region" description="Helical" evidence="10">
    <location>
        <begin position="28"/>
        <end position="47"/>
    </location>
</feature>
<evidence type="ECO:0000313" key="22">
    <source>
        <dbReference type="Proteomes" id="UP000046680"/>
    </source>
</evidence>
<evidence type="ECO:0000256" key="6">
    <source>
        <dbReference type="ARBA" id="ARBA00022970"/>
    </source>
</evidence>
<evidence type="ECO:0000313" key="20">
    <source>
        <dbReference type="Proteomes" id="UP000044938"/>
    </source>
</evidence>
<reference evidence="17 27" key="6">
    <citation type="submission" date="2021-03" db="EMBL/GenBank/DDBJ databases">
        <title>Whole Genome Sequencing of Mycobacterium tuberculosis clinical isolates from Arunachal Pradesh, India.</title>
        <authorList>
            <person name="Singh S."/>
            <person name="Mudliar S.R."/>
            <person name="Kulsum U."/>
            <person name="Rufai S.B."/>
            <person name="Singh P.K."/>
            <person name="Umpo M."/>
            <person name="Nyori M."/>
        </authorList>
    </citation>
    <scope>NUCLEOTIDE SEQUENCE [LARGE SCALE GENOMIC DNA]</scope>
    <source>
        <strain evidence="17 27">OMICS/BPL/0142/20/SP</strain>
    </source>
</reference>
<reference evidence="18" key="4">
    <citation type="submission" date="2018-07" db="EMBL/GenBank/DDBJ databases">
        <authorList>
            <person name="Shah S."/>
            <person name="Brown T."/>
            <person name="Auld S."/>
            <person name="Bratton K."/>
            <person name="Narechania A."/>
            <person name="Mathema B."/>
            <person name="Gandhi N."/>
        </authorList>
    </citation>
    <scope>NUCLEOTIDE SEQUENCE</scope>
    <source>
        <strain evidence="18">32301_S10</strain>
    </source>
</reference>
<comment type="similarity">
    <text evidence="2">Belongs to the amino acid-polyamine-organocation (APC) superfamily. Amino acid transporter (AAT) (TC 2.A.3.1) family.</text>
</comment>
<dbReference type="PANTHER" id="PTHR43495">
    <property type="entry name" value="GABA PERMEASE"/>
    <property type="match status" value="1"/>
</dbReference>
<feature type="transmembrane region" description="Helical" evidence="10">
    <location>
        <begin position="126"/>
        <end position="148"/>
    </location>
</feature>
<keyword evidence="8 10" id="KW-0472">Membrane</keyword>
<evidence type="ECO:0000256" key="3">
    <source>
        <dbReference type="ARBA" id="ARBA00022448"/>
    </source>
</evidence>
<dbReference type="EMBL" id="CGCX01000053">
    <property type="protein sequence ID" value="CFR65920.1"/>
    <property type="molecule type" value="Genomic_DNA"/>
</dbReference>
<evidence type="ECO:0000256" key="5">
    <source>
        <dbReference type="ARBA" id="ARBA00022692"/>
    </source>
</evidence>
<dbReference type="EMBL" id="CSAJ01000359">
    <property type="protein sequence ID" value="COW45210.1"/>
    <property type="molecule type" value="Genomic_DNA"/>
</dbReference>
<protein>
    <submittedName>
        <fullName evidence="17">Amino acid permease</fullName>
    </submittedName>
    <submittedName>
        <fullName evidence="14 19">D-serine/alanine/glycine transporter protein CycA</fullName>
    </submittedName>
</protein>
<dbReference type="Proteomes" id="UP000044938">
    <property type="component" value="Unassembled WGS sequence"/>
</dbReference>
<dbReference type="GO" id="GO:0005886">
    <property type="term" value="C:plasma membrane"/>
    <property type="evidence" value="ECO:0007669"/>
    <property type="project" value="UniProtKB-SubCell"/>
</dbReference>
<dbReference type="EMBL" id="COPH01000013">
    <property type="protein sequence ID" value="CLW15303.1"/>
    <property type="molecule type" value="Genomic_DNA"/>
</dbReference>
<dbReference type="Gene3D" id="1.20.1740.10">
    <property type="entry name" value="Amino acid/polyamine transporter I"/>
    <property type="match status" value="1"/>
</dbReference>
<dbReference type="EMBL" id="LR027516">
    <property type="protein sequence ID" value="VCU49963.1"/>
    <property type="molecule type" value="Genomic_DNA"/>
</dbReference>
<evidence type="ECO:0000313" key="26">
    <source>
        <dbReference type="Proteomes" id="UP000300237"/>
    </source>
</evidence>
<keyword evidence="7 10" id="KW-1133">Transmembrane helix</keyword>
<feature type="transmembrane region" description="Helical" evidence="10">
    <location>
        <begin position="203"/>
        <end position="229"/>
    </location>
</feature>
<dbReference type="EMBL" id="QTBD01000004">
    <property type="protein sequence ID" value="REQ57605.1"/>
    <property type="molecule type" value="Genomic_DNA"/>
</dbReference>
<dbReference type="PROSITE" id="PS00218">
    <property type="entry name" value="AMINO_ACID_PERMEASE_1"/>
    <property type="match status" value="1"/>
</dbReference>
<reference evidence="20 21" key="1">
    <citation type="submission" date="2015-03" db="EMBL/GenBank/DDBJ databases">
        <authorList>
            <consortium name="Pathogen Informatics"/>
        </authorList>
    </citation>
    <scope>NUCLEOTIDE SEQUENCE [LARGE SCALE GENOMIC DNA]</scope>
    <source>
        <strain evidence="13 23">Bir 172</strain>
        <strain evidence="12 22">C09601061</strain>
        <strain evidence="15 21">G09801536</strain>
        <strain evidence="16 20">M09401471</strain>
    </source>
</reference>
<feature type="transmembrane region" description="Helical" evidence="10">
    <location>
        <begin position="437"/>
        <end position="457"/>
    </location>
</feature>
<evidence type="ECO:0000313" key="12">
    <source>
        <dbReference type="EMBL" id="CFR65920.1"/>
    </source>
</evidence>
<comment type="subcellular location">
    <subcellularLocation>
        <location evidence="1">Cell membrane</location>
        <topology evidence="1">Multi-pass membrane protein</topology>
    </subcellularLocation>
</comment>
<feature type="transmembrane region" description="Helical" evidence="10">
    <location>
        <begin position="281"/>
        <end position="306"/>
    </location>
</feature>
<dbReference type="InterPro" id="IPR004840">
    <property type="entry name" value="Amino_acid_permease_CS"/>
</dbReference>
<keyword evidence="6" id="KW-0029">Amino-acid transport</keyword>
<evidence type="ECO:0000313" key="19">
    <source>
        <dbReference type="EMBL" id="VCU49963.1"/>
    </source>
</evidence>
<evidence type="ECO:0000313" key="24">
    <source>
        <dbReference type="Proteomes" id="UP000050139"/>
    </source>
</evidence>
<organism evidence="14 24">
    <name type="scientific">Mycobacterium tuberculosis</name>
    <dbReference type="NCBI Taxonomy" id="1773"/>
    <lineage>
        <taxon>Bacteria</taxon>
        <taxon>Bacillati</taxon>
        <taxon>Actinomycetota</taxon>
        <taxon>Actinomycetes</taxon>
        <taxon>Mycobacteriales</taxon>
        <taxon>Mycobacteriaceae</taxon>
        <taxon>Mycobacterium</taxon>
        <taxon>Mycobacterium tuberculosis complex</taxon>
    </lineage>
</organism>
<feature type="transmembrane region" description="Helical" evidence="10">
    <location>
        <begin position="53"/>
        <end position="73"/>
    </location>
</feature>
<name>A0A045J0A3_MYCTX</name>
<dbReference type="Proteomes" id="UP000300237">
    <property type="component" value="Chromosome"/>
</dbReference>
<evidence type="ECO:0000313" key="25">
    <source>
        <dbReference type="Proteomes" id="UP000256381"/>
    </source>
</evidence>
<evidence type="ECO:0000313" key="18">
    <source>
        <dbReference type="EMBL" id="REQ57605.1"/>
    </source>
</evidence>
<keyword evidence="5 10" id="KW-0812">Transmembrane</keyword>
<dbReference type="PANTHER" id="PTHR43495:SF2">
    <property type="entry name" value="D-SERINE_D-ALANINE_GLYCINE TRANSPORTER"/>
    <property type="match status" value="1"/>
</dbReference>
<evidence type="ECO:0000313" key="21">
    <source>
        <dbReference type="Proteomes" id="UP000045842"/>
    </source>
</evidence>
<feature type="transmembrane region" description="Helical" evidence="10">
    <location>
        <begin position="367"/>
        <end position="395"/>
    </location>
</feature>
<evidence type="ECO:0000313" key="15">
    <source>
        <dbReference type="EMBL" id="COV79235.1"/>
    </source>
</evidence>
<evidence type="ECO:0000259" key="11">
    <source>
        <dbReference type="Pfam" id="PF00324"/>
    </source>
</evidence>
<reference evidence="19 26" key="5">
    <citation type="submission" date="2018-08" db="EMBL/GenBank/DDBJ databases">
        <authorList>
            <person name="Fokvardsen B D."/>
            <person name="Norman A."/>
        </authorList>
    </citation>
    <scope>NUCLEOTIDE SEQUENCE [LARGE SCALE GENOMIC DNA]</scope>
    <source>
        <strain evidence="19 26">DKC2</strain>
    </source>
</reference>
<feature type="transmembrane region" description="Helical" evidence="10">
    <location>
        <begin position="160"/>
        <end position="183"/>
    </location>
</feature>
<dbReference type="EMBL" id="JAGIZI010000004">
    <property type="protein sequence ID" value="MBP0682295.1"/>
    <property type="molecule type" value="Genomic_DNA"/>
</dbReference>
<evidence type="ECO:0000256" key="7">
    <source>
        <dbReference type="ARBA" id="ARBA00022989"/>
    </source>
</evidence>
<feature type="domain" description="Amino acid permease/ SLC12A" evidence="11">
    <location>
        <begin position="25"/>
        <end position="438"/>
    </location>
</feature>
<evidence type="ECO:0000256" key="4">
    <source>
        <dbReference type="ARBA" id="ARBA00022475"/>
    </source>
</evidence>
<dbReference type="Proteomes" id="UP000050139">
    <property type="component" value="Unassembled WGS sequence"/>
</dbReference>
<dbReference type="Proteomes" id="UP000046680">
    <property type="component" value="Unassembled WGS sequence"/>
</dbReference>
<dbReference type="AlphaFoldDB" id="A0A045J0A3"/>
<dbReference type="OMA" id="AIMCIVP"/>
<evidence type="ECO:0000256" key="9">
    <source>
        <dbReference type="SAM" id="MobiDB-lite"/>
    </source>
</evidence>
<evidence type="ECO:0000313" key="27">
    <source>
        <dbReference type="Proteomes" id="UP000671119"/>
    </source>
</evidence>
<feature type="region of interest" description="Disordered" evidence="9">
    <location>
        <begin position="510"/>
        <end position="531"/>
    </location>
</feature>
<dbReference type="FunFam" id="1.20.1740.10:FF:000001">
    <property type="entry name" value="Amino acid permease"/>
    <property type="match status" value="1"/>
</dbReference>
<dbReference type="EMBL" id="CNGE01000001">
    <property type="protein sequence ID" value="CKR55601.1"/>
    <property type="molecule type" value="Genomic_DNA"/>
</dbReference>
<feature type="transmembrane region" description="Helical" evidence="10">
    <location>
        <begin position="343"/>
        <end position="361"/>
    </location>
</feature>
<feature type="transmembrane region" description="Helical" evidence="10">
    <location>
        <begin position="85"/>
        <end position="106"/>
    </location>
</feature>
<proteinExistence type="inferred from homology"/>
<evidence type="ECO:0000313" key="14">
    <source>
        <dbReference type="EMBL" id="CLW15303.1"/>
    </source>
</evidence>
<dbReference type="GO" id="GO:0006865">
    <property type="term" value="P:amino acid transport"/>
    <property type="evidence" value="ECO:0007669"/>
    <property type="project" value="UniProtKB-KW"/>
</dbReference>
<dbReference type="RefSeq" id="WP_003408413.1">
    <property type="nucleotide sequence ID" value="NZ_AP017901.1"/>
</dbReference>
<sequence>MPDDIAAADPTDTQPHLRRDLANRHIQLIAIGGAIGTGLFMGSGRTISLAGPAVMVVYGIIGFFVFFVLRAMGELLLSNLNYKSFVDFAADLLGPAAGFFVGWSYWFAWVVTGIADLVAITGYARFWWPGLPIWVPALVTVALILAVNLFSVRHFGELEFWFALIKVAAIVCLIAVGAILVATNFVSPHGVHATIENLWNDNGFFPTGFLGVVSGFQIAFFAYIGVELVGTAAAETADPRRTLPRAINAVPLRVAVFYIGALLAILAVVPWRQFASGESPFVTMFSLAGLAAAASVVNFVVVTAAASSANSGFFSTGRMLFGLADEGHAPAAFHQLNRGGVPAPALLLTAPLLLTSIPLLYAGRSVIGAFTLVTTVSSLLFMFVWAMIIISYLVYRRRHPQRHTDSVYKMPGGVVMCWAVLVFFAFVIWTLTTETETATALAWFPLWFVLLAVGWLVTQRRQSRRSFGFHCQVVGVRQQLGRGMARLAMKIHARPKLRSAVVVEPVSAGEPGARRSAKSVRKLASDDSQSAHCPVAVVGLADGGRDPQYHHDGPDR</sequence>
<dbReference type="InterPro" id="IPR004841">
    <property type="entry name" value="AA-permease/SLC12A_dom"/>
</dbReference>
<evidence type="ECO:0000256" key="2">
    <source>
        <dbReference type="ARBA" id="ARBA00008583"/>
    </source>
</evidence>
<evidence type="ECO:0000313" key="17">
    <source>
        <dbReference type="EMBL" id="MBP0682295.1"/>
    </source>
</evidence>
<reference evidence="14 24" key="2">
    <citation type="submission" date="2015-03" db="EMBL/GenBank/DDBJ databases">
        <authorList>
            <consortium name="Pathogen Informatics"/>
            <person name="Murphy D."/>
        </authorList>
    </citation>
    <scope>NUCLEOTIDE SEQUENCE [LARGE SCALE GENOMIC DNA]</scope>
    <source>
        <strain evidence="14 24">0268S</strain>
    </source>
</reference>
<dbReference type="GO" id="GO:0055085">
    <property type="term" value="P:transmembrane transport"/>
    <property type="evidence" value="ECO:0007669"/>
    <property type="project" value="InterPro"/>
</dbReference>
<evidence type="ECO:0000313" key="13">
    <source>
        <dbReference type="EMBL" id="CKR55601.1"/>
    </source>
</evidence>
<accession>A0A045J0A3</accession>
<dbReference type="EMBL" id="CSAD01000343">
    <property type="protein sequence ID" value="COV79235.1"/>
    <property type="molecule type" value="Genomic_DNA"/>
</dbReference>
<dbReference type="Proteomes" id="UP000671119">
    <property type="component" value="Unassembled WGS sequence"/>
</dbReference>
<evidence type="ECO:0000256" key="10">
    <source>
        <dbReference type="SAM" id="Phobius"/>
    </source>
</evidence>
<feature type="transmembrane region" description="Helical" evidence="10">
    <location>
        <begin position="250"/>
        <end position="269"/>
    </location>
</feature>
<keyword evidence="3" id="KW-0813">Transport</keyword>